<proteinExistence type="predicted"/>
<organism evidence="2 3">
    <name type="scientific">Propioniciclava coleopterorum</name>
    <dbReference type="NCBI Taxonomy" id="2714937"/>
    <lineage>
        <taxon>Bacteria</taxon>
        <taxon>Bacillati</taxon>
        <taxon>Actinomycetota</taxon>
        <taxon>Actinomycetes</taxon>
        <taxon>Propionibacteriales</taxon>
        <taxon>Propionibacteriaceae</taxon>
        <taxon>Propioniciclava</taxon>
    </lineage>
</organism>
<gene>
    <name evidence="2" type="ORF">G7070_14355</name>
</gene>
<sequence>MNGGNEFVAVMADCERALGHADKALKLIKEGLAEQPDFAQRVELRLVEAGARFDLGQQAEALRLLKHEIEASAGRGSRAARASLRYGYADMLERTGDADGAERWFAAAAALDEEGATDAVDRIAALQGLILHVDEDALYDPSDDEAQPADSADEDGSDDEGEFDDEDDSDEDDSDDEGEFDDEDDSDEDDFDEDDSDDEDDPEGPDSDDDDPEESEPA</sequence>
<protein>
    <recommendedName>
        <fullName evidence="4">Tetratricopeptide repeat-containing protein</fullName>
    </recommendedName>
</protein>
<dbReference type="EMBL" id="CP049865">
    <property type="protein sequence ID" value="QIK73224.1"/>
    <property type="molecule type" value="Genomic_DNA"/>
</dbReference>
<feature type="region of interest" description="Disordered" evidence="1">
    <location>
        <begin position="139"/>
        <end position="218"/>
    </location>
</feature>
<name>A0A6G7Y8K6_9ACTN</name>
<evidence type="ECO:0000313" key="3">
    <source>
        <dbReference type="Proteomes" id="UP000501058"/>
    </source>
</evidence>
<reference evidence="2 3" key="1">
    <citation type="submission" date="2020-03" db="EMBL/GenBank/DDBJ databases">
        <title>Propioniciclava sp. nov., isolated from Hydrophilus acuminatus.</title>
        <authorList>
            <person name="Hyun D.-W."/>
            <person name="Bae J.-W."/>
        </authorList>
    </citation>
    <scope>NUCLEOTIDE SEQUENCE [LARGE SCALE GENOMIC DNA]</scope>
    <source>
        <strain evidence="2 3">HDW11</strain>
    </source>
</reference>
<accession>A0A6G7Y8K6</accession>
<evidence type="ECO:0008006" key="4">
    <source>
        <dbReference type="Google" id="ProtNLM"/>
    </source>
</evidence>
<dbReference type="SUPFAM" id="SSF48452">
    <property type="entry name" value="TPR-like"/>
    <property type="match status" value="1"/>
</dbReference>
<dbReference type="AlphaFoldDB" id="A0A6G7Y8K6"/>
<dbReference type="RefSeq" id="WP_166234295.1">
    <property type="nucleotide sequence ID" value="NZ_CP049865.1"/>
</dbReference>
<evidence type="ECO:0000256" key="1">
    <source>
        <dbReference type="SAM" id="MobiDB-lite"/>
    </source>
</evidence>
<dbReference type="Gene3D" id="1.25.40.10">
    <property type="entry name" value="Tetratricopeptide repeat domain"/>
    <property type="match status" value="1"/>
</dbReference>
<dbReference type="InterPro" id="IPR011990">
    <property type="entry name" value="TPR-like_helical_dom_sf"/>
</dbReference>
<evidence type="ECO:0000313" key="2">
    <source>
        <dbReference type="EMBL" id="QIK73224.1"/>
    </source>
</evidence>
<dbReference type="KEGG" id="prv:G7070_14355"/>
<keyword evidence="3" id="KW-1185">Reference proteome</keyword>
<dbReference type="Proteomes" id="UP000501058">
    <property type="component" value="Chromosome"/>
</dbReference>